<accession>A0A2P2LI97</accession>
<reference evidence="1" key="1">
    <citation type="submission" date="2018-02" db="EMBL/GenBank/DDBJ databases">
        <title>Rhizophora mucronata_Transcriptome.</title>
        <authorList>
            <person name="Meera S.P."/>
            <person name="Sreeshan A."/>
            <person name="Augustine A."/>
        </authorList>
    </citation>
    <scope>NUCLEOTIDE SEQUENCE</scope>
    <source>
        <tissue evidence="1">Leaf</tissue>
    </source>
</reference>
<sequence length="95" mass="11397">MRKHVQKIKVLQTNEYVLFKMHQIKKFMHCTAISSFYDCTPSILFRSQKHYPTYYIASYITKIHMHVNYMQNATCMYPNMRGKKRTCLPISSKHS</sequence>
<dbReference type="AlphaFoldDB" id="A0A2P2LI97"/>
<proteinExistence type="predicted"/>
<dbReference type="GO" id="GO:0016853">
    <property type="term" value="F:isomerase activity"/>
    <property type="evidence" value="ECO:0007669"/>
    <property type="project" value="UniProtKB-KW"/>
</dbReference>
<name>A0A2P2LI97_RHIMU</name>
<protein>
    <submittedName>
        <fullName evidence="1">DNA topoisomerase</fullName>
    </submittedName>
</protein>
<keyword evidence="1" id="KW-0413">Isomerase</keyword>
<evidence type="ECO:0000313" key="1">
    <source>
        <dbReference type="EMBL" id="MBX17696.1"/>
    </source>
</evidence>
<dbReference type="EMBL" id="GGEC01037212">
    <property type="protein sequence ID" value="MBX17696.1"/>
    <property type="molecule type" value="Transcribed_RNA"/>
</dbReference>
<organism evidence="1">
    <name type="scientific">Rhizophora mucronata</name>
    <name type="common">Asiatic mangrove</name>
    <dbReference type="NCBI Taxonomy" id="61149"/>
    <lineage>
        <taxon>Eukaryota</taxon>
        <taxon>Viridiplantae</taxon>
        <taxon>Streptophyta</taxon>
        <taxon>Embryophyta</taxon>
        <taxon>Tracheophyta</taxon>
        <taxon>Spermatophyta</taxon>
        <taxon>Magnoliopsida</taxon>
        <taxon>eudicotyledons</taxon>
        <taxon>Gunneridae</taxon>
        <taxon>Pentapetalae</taxon>
        <taxon>rosids</taxon>
        <taxon>fabids</taxon>
        <taxon>Malpighiales</taxon>
        <taxon>Rhizophoraceae</taxon>
        <taxon>Rhizophora</taxon>
    </lineage>
</organism>